<evidence type="ECO:0000256" key="5">
    <source>
        <dbReference type="SAM" id="MobiDB-lite"/>
    </source>
</evidence>
<proteinExistence type="predicted"/>
<feature type="domain" description="BHLH" evidence="6">
    <location>
        <begin position="99"/>
        <end position="151"/>
    </location>
</feature>
<dbReference type="InterPro" id="IPR036638">
    <property type="entry name" value="HLH_DNA-bd_sf"/>
</dbReference>
<reference evidence="7 8" key="1">
    <citation type="submission" date="2024-02" db="EMBL/GenBank/DDBJ databases">
        <title>Chromosome-scale genome assembly of the rough periwinkle Littorina saxatilis.</title>
        <authorList>
            <person name="De Jode A."/>
            <person name="Faria R."/>
            <person name="Formenti G."/>
            <person name="Sims Y."/>
            <person name="Smith T.P."/>
            <person name="Tracey A."/>
            <person name="Wood J.M.D."/>
            <person name="Zagrodzka Z.B."/>
            <person name="Johannesson K."/>
            <person name="Butlin R.K."/>
            <person name="Leder E.H."/>
        </authorList>
    </citation>
    <scope>NUCLEOTIDE SEQUENCE [LARGE SCALE GENOMIC DNA]</scope>
    <source>
        <strain evidence="7">Snail1</strain>
        <tissue evidence="7">Muscle</tissue>
    </source>
</reference>
<dbReference type="GO" id="GO:0007399">
    <property type="term" value="P:nervous system development"/>
    <property type="evidence" value="ECO:0007669"/>
    <property type="project" value="UniProtKB-KW"/>
</dbReference>
<keyword evidence="4" id="KW-0539">Nucleus</keyword>
<evidence type="ECO:0000313" key="7">
    <source>
        <dbReference type="EMBL" id="KAK7108079.1"/>
    </source>
</evidence>
<dbReference type="GO" id="GO:0000977">
    <property type="term" value="F:RNA polymerase II transcription regulatory region sequence-specific DNA binding"/>
    <property type="evidence" value="ECO:0007669"/>
    <property type="project" value="TreeGrafter"/>
</dbReference>
<organism evidence="7 8">
    <name type="scientific">Littorina saxatilis</name>
    <dbReference type="NCBI Taxonomy" id="31220"/>
    <lineage>
        <taxon>Eukaryota</taxon>
        <taxon>Metazoa</taxon>
        <taxon>Spiralia</taxon>
        <taxon>Lophotrochozoa</taxon>
        <taxon>Mollusca</taxon>
        <taxon>Gastropoda</taxon>
        <taxon>Caenogastropoda</taxon>
        <taxon>Littorinimorpha</taxon>
        <taxon>Littorinoidea</taxon>
        <taxon>Littorinidae</taxon>
        <taxon>Littorina</taxon>
    </lineage>
</organism>
<dbReference type="GO" id="GO:0046983">
    <property type="term" value="F:protein dimerization activity"/>
    <property type="evidence" value="ECO:0007669"/>
    <property type="project" value="InterPro"/>
</dbReference>
<comment type="subcellular location">
    <subcellularLocation>
        <location evidence="1">Nucleus</location>
    </subcellularLocation>
</comment>
<keyword evidence="3" id="KW-0238">DNA-binding</keyword>
<feature type="compositionally biased region" description="Basic residues" evidence="5">
    <location>
        <begin position="197"/>
        <end position="206"/>
    </location>
</feature>
<dbReference type="AlphaFoldDB" id="A0AAN9GHH5"/>
<comment type="caution">
    <text evidence="7">The sequence shown here is derived from an EMBL/GenBank/DDBJ whole genome shotgun (WGS) entry which is preliminary data.</text>
</comment>
<keyword evidence="8" id="KW-1185">Reference proteome</keyword>
<dbReference type="InterPro" id="IPR011598">
    <property type="entry name" value="bHLH_dom"/>
</dbReference>
<dbReference type="Pfam" id="PF00010">
    <property type="entry name" value="HLH"/>
    <property type="match status" value="1"/>
</dbReference>
<evidence type="ECO:0000259" key="6">
    <source>
        <dbReference type="PROSITE" id="PS50888"/>
    </source>
</evidence>
<dbReference type="SUPFAM" id="SSF47459">
    <property type="entry name" value="HLH, helix-loop-helix DNA-binding domain"/>
    <property type="match status" value="1"/>
</dbReference>
<protein>
    <recommendedName>
        <fullName evidence="6">BHLH domain-containing protein</fullName>
    </recommendedName>
</protein>
<dbReference type="InterPro" id="IPR050283">
    <property type="entry name" value="E-box_TF_Regulators"/>
</dbReference>
<gene>
    <name evidence="7" type="ORF">V1264_015879</name>
</gene>
<feature type="compositionally biased region" description="Low complexity" evidence="5">
    <location>
        <begin position="210"/>
        <end position="221"/>
    </location>
</feature>
<feature type="region of interest" description="Disordered" evidence="5">
    <location>
        <begin position="156"/>
        <end position="236"/>
    </location>
</feature>
<keyword evidence="2" id="KW-0524">Neurogenesis</keyword>
<dbReference type="Proteomes" id="UP001374579">
    <property type="component" value="Unassembled WGS sequence"/>
</dbReference>
<dbReference type="GO" id="GO:0005634">
    <property type="term" value="C:nucleus"/>
    <property type="evidence" value="ECO:0007669"/>
    <property type="project" value="UniProtKB-SubCell"/>
</dbReference>
<dbReference type="PANTHER" id="PTHR23349:SF108">
    <property type="entry name" value="BHLH DOMAIN-CONTAINING PROTEIN"/>
    <property type="match status" value="1"/>
</dbReference>
<dbReference type="FunFam" id="4.10.280.10:FF:000029">
    <property type="entry name" value="Achaete-scute family bHLH transcription factor 1"/>
    <property type="match status" value="1"/>
</dbReference>
<evidence type="ECO:0000313" key="8">
    <source>
        <dbReference type="Proteomes" id="UP001374579"/>
    </source>
</evidence>
<name>A0AAN9GHH5_9CAEN</name>
<dbReference type="EMBL" id="JBAMIC010000004">
    <property type="protein sequence ID" value="KAK7108079.1"/>
    <property type="molecule type" value="Genomic_DNA"/>
</dbReference>
<sequence>MMDMRDSRYVSCGGFVHLHPVKMTSPTCEDLGIPTDLGMGEEAGGVYPLLTRRIIHNPSLHLDGLRYEAETHKISDPYSPLCMIPLPGALALHTTTEPSFIRKRNERERERVRGVNDGYERLKDHLPFGGKEKRISKVETLRAAIDYIKQLQELLDETPPSVSNDRKDDTDDDNDKTKSSTHKVKATTKYAPENQRSHPKNKRNEKRRGSLSSEQSVLSDVSESDDELFVKKQRIH</sequence>
<dbReference type="PANTHER" id="PTHR23349">
    <property type="entry name" value="BASIC HELIX-LOOP-HELIX TRANSCRIPTION FACTOR, TWIST"/>
    <property type="match status" value="1"/>
</dbReference>
<evidence type="ECO:0000256" key="3">
    <source>
        <dbReference type="ARBA" id="ARBA00023125"/>
    </source>
</evidence>
<dbReference type="SMART" id="SM00353">
    <property type="entry name" value="HLH"/>
    <property type="match status" value="1"/>
</dbReference>
<evidence type="ECO:0000256" key="4">
    <source>
        <dbReference type="ARBA" id="ARBA00023242"/>
    </source>
</evidence>
<accession>A0AAN9GHH5</accession>
<dbReference type="PROSITE" id="PS50888">
    <property type="entry name" value="BHLH"/>
    <property type="match status" value="1"/>
</dbReference>
<dbReference type="Gene3D" id="4.10.280.10">
    <property type="entry name" value="Helix-loop-helix DNA-binding domain"/>
    <property type="match status" value="1"/>
</dbReference>
<dbReference type="GO" id="GO:0000981">
    <property type="term" value="F:DNA-binding transcription factor activity, RNA polymerase II-specific"/>
    <property type="evidence" value="ECO:0007669"/>
    <property type="project" value="TreeGrafter"/>
</dbReference>
<dbReference type="CDD" id="cd19724">
    <property type="entry name" value="bHLH_TS_ASCL3_like"/>
    <property type="match status" value="1"/>
</dbReference>
<evidence type="ECO:0000256" key="1">
    <source>
        <dbReference type="ARBA" id="ARBA00004123"/>
    </source>
</evidence>
<evidence type="ECO:0000256" key="2">
    <source>
        <dbReference type="ARBA" id="ARBA00022902"/>
    </source>
</evidence>